<feature type="region of interest" description="Disordered" evidence="1">
    <location>
        <begin position="1"/>
        <end position="25"/>
    </location>
</feature>
<feature type="compositionally biased region" description="Polar residues" evidence="1">
    <location>
        <begin position="1"/>
        <end position="20"/>
    </location>
</feature>
<evidence type="ECO:0000313" key="4">
    <source>
        <dbReference type="Proteomes" id="UP001249851"/>
    </source>
</evidence>
<dbReference type="PROSITE" id="PS50878">
    <property type="entry name" value="RT_POL"/>
    <property type="match status" value="1"/>
</dbReference>
<proteinExistence type="predicted"/>
<dbReference type="SUPFAM" id="SSF56672">
    <property type="entry name" value="DNA/RNA polymerases"/>
    <property type="match status" value="1"/>
</dbReference>
<dbReference type="AlphaFoldDB" id="A0AAD9Q1S3"/>
<feature type="domain" description="Reverse transcriptase" evidence="2">
    <location>
        <begin position="1"/>
        <end position="213"/>
    </location>
</feature>
<reference evidence="3" key="2">
    <citation type="journal article" date="2023" name="Science">
        <title>Genomic signatures of disease resistance in endangered staghorn corals.</title>
        <authorList>
            <person name="Vollmer S.V."/>
            <person name="Selwyn J.D."/>
            <person name="Despard B.A."/>
            <person name="Roesel C.L."/>
        </authorList>
    </citation>
    <scope>NUCLEOTIDE SEQUENCE</scope>
    <source>
        <strain evidence="3">K2</strain>
    </source>
</reference>
<dbReference type="PANTHER" id="PTHR33332">
    <property type="entry name" value="REVERSE TRANSCRIPTASE DOMAIN-CONTAINING PROTEIN"/>
    <property type="match status" value="1"/>
</dbReference>
<organism evidence="3 4">
    <name type="scientific">Acropora cervicornis</name>
    <name type="common">Staghorn coral</name>
    <dbReference type="NCBI Taxonomy" id="6130"/>
    <lineage>
        <taxon>Eukaryota</taxon>
        <taxon>Metazoa</taxon>
        <taxon>Cnidaria</taxon>
        <taxon>Anthozoa</taxon>
        <taxon>Hexacorallia</taxon>
        <taxon>Scleractinia</taxon>
        <taxon>Astrocoeniina</taxon>
        <taxon>Acroporidae</taxon>
        <taxon>Acropora</taxon>
    </lineage>
</organism>
<evidence type="ECO:0000256" key="1">
    <source>
        <dbReference type="SAM" id="MobiDB-lite"/>
    </source>
</evidence>
<name>A0AAD9Q1S3_ACRCE</name>
<keyword evidence="3" id="KW-0548">Nucleotidyltransferase</keyword>
<reference evidence="3" key="1">
    <citation type="journal article" date="2023" name="G3 (Bethesda)">
        <title>Whole genome assembly and annotation of the endangered Caribbean coral Acropora cervicornis.</title>
        <authorList>
            <person name="Selwyn J.D."/>
            <person name="Vollmer S.V."/>
        </authorList>
    </citation>
    <scope>NUCLEOTIDE SEQUENCE</scope>
    <source>
        <strain evidence="3">K2</strain>
    </source>
</reference>
<protein>
    <submittedName>
        <fullName evidence="3">RNA-directed DNA polymerase from mobile element jockey</fullName>
    </submittedName>
</protein>
<dbReference type="Pfam" id="PF00078">
    <property type="entry name" value="RVT_1"/>
    <property type="match status" value="1"/>
</dbReference>
<dbReference type="EMBL" id="JARQWQ010000080">
    <property type="protein sequence ID" value="KAK2553139.1"/>
    <property type="molecule type" value="Genomic_DNA"/>
</dbReference>
<evidence type="ECO:0000259" key="2">
    <source>
        <dbReference type="PROSITE" id="PS50878"/>
    </source>
</evidence>
<dbReference type="InterPro" id="IPR000477">
    <property type="entry name" value="RT_dom"/>
</dbReference>
<gene>
    <name evidence="3" type="ORF">P5673_025596</name>
</gene>
<dbReference type="GO" id="GO:0003964">
    <property type="term" value="F:RNA-directed DNA polymerase activity"/>
    <property type="evidence" value="ECO:0007669"/>
    <property type="project" value="UniProtKB-KW"/>
</dbReference>
<keyword evidence="3" id="KW-0808">Transferase</keyword>
<accession>A0AAD9Q1S3</accession>
<keyword evidence="3" id="KW-0695">RNA-directed DNA polymerase</keyword>
<dbReference type="InterPro" id="IPR043502">
    <property type="entry name" value="DNA/RNA_pol_sf"/>
</dbReference>
<dbReference type="Proteomes" id="UP001249851">
    <property type="component" value="Unassembled WGS sequence"/>
</dbReference>
<keyword evidence="4" id="KW-1185">Reference proteome</keyword>
<sequence>MASAQVVETSVTNNSPSQDSNHPDDLFQSRKEVDKGNAVAVAFIDFKKAFDCVQHEQLLTKLQKNFGILGPLHNWLKSYLSNRLQYTVVNGVKSKMQSVSVGIPQGSVLGPTLFALYTSDLPSSVPSGETYMFADDTTIYCVAENGDQAIYQLNKALKELYSWCLSNRLTPHPKKSEVMLLSKTDTVGPTPPVIIGGCLVKLVNKSRLLGVTVDDRLTWSPHLSEVKKSFTNKLNLLRKSKFLPKSV</sequence>
<evidence type="ECO:0000313" key="3">
    <source>
        <dbReference type="EMBL" id="KAK2553139.1"/>
    </source>
</evidence>
<comment type="caution">
    <text evidence="3">The sequence shown here is derived from an EMBL/GenBank/DDBJ whole genome shotgun (WGS) entry which is preliminary data.</text>
</comment>